<accession>A0A150X391</accession>
<dbReference type="GO" id="GO:0009279">
    <property type="term" value="C:cell outer membrane"/>
    <property type="evidence" value="ECO:0007669"/>
    <property type="project" value="UniProtKB-SubCell"/>
</dbReference>
<reference evidence="10 11" key="1">
    <citation type="submission" date="2016-01" db="EMBL/GenBank/DDBJ databases">
        <title>Genome sequencing of Roseivirga echinicomitans KMM 6058.</title>
        <authorList>
            <person name="Selvaratnam C."/>
            <person name="Thevarajoo S."/>
            <person name="Goh K.M."/>
            <person name="Ee R."/>
            <person name="Chan K.-G."/>
            <person name="Chong C.S."/>
        </authorList>
    </citation>
    <scope>NUCLEOTIDE SEQUENCE [LARGE SCALE GENOMIC DNA]</scope>
    <source>
        <strain evidence="10 11">KMM 6058</strain>
    </source>
</reference>
<evidence type="ECO:0000256" key="5">
    <source>
        <dbReference type="ARBA" id="ARBA00022692"/>
    </source>
</evidence>
<dbReference type="Pfam" id="PF02321">
    <property type="entry name" value="OEP"/>
    <property type="match status" value="2"/>
</dbReference>
<dbReference type="PANTHER" id="PTHR30026">
    <property type="entry name" value="OUTER MEMBRANE PROTEIN TOLC"/>
    <property type="match status" value="1"/>
</dbReference>
<evidence type="ECO:0000256" key="6">
    <source>
        <dbReference type="ARBA" id="ARBA00023136"/>
    </source>
</evidence>
<evidence type="ECO:0000256" key="4">
    <source>
        <dbReference type="ARBA" id="ARBA00022452"/>
    </source>
</evidence>
<feature type="signal peptide" evidence="9">
    <location>
        <begin position="1"/>
        <end position="23"/>
    </location>
</feature>
<evidence type="ECO:0000256" key="1">
    <source>
        <dbReference type="ARBA" id="ARBA00004442"/>
    </source>
</evidence>
<gene>
    <name evidence="10" type="ORF">AWN68_10930</name>
</gene>
<name>A0A150X391_9BACT</name>
<comment type="subcellular location">
    <subcellularLocation>
        <location evidence="1">Cell outer membrane</location>
    </subcellularLocation>
</comment>
<dbReference type="InterPro" id="IPR051906">
    <property type="entry name" value="TolC-like"/>
</dbReference>
<feature type="coiled-coil region" evidence="8">
    <location>
        <begin position="341"/>
        <end position="390"/>
    </location>
</feature>
<dbReference type="STRING" id="296218.AWN68_10930"/>
<protein>
    <recommendedName>
        <fullName evidence="12">Transporter</fullName>
    </recommendedName>
</protein>
<evidence type="ECO:0000256" key="8">
    <source>
        <dbReference type="SAM" id="Coils"/>
    </source>
</evidence>
<evidence type="ECO:0000256" key="2">
    <source>
        <dbReference type="ARBA" id="ARBA00007613"/>
    </source>
</evidence>
<proteinExistence type="inferred from homology"/>
<keyword evidence="9" id="KW-0732">Signal</keyword>
<keyword evidence="3" id="KW-0813">Transport</keyword>
<dbReference type="SUPFAM" id="SSF56954">
    <property type="entry name" value="Outer membrane efflux proteins (OEP)"/>
    <property type="match status" value="1"/>
</dbReference>
<comment type="similarity">
    <text evidence="2">Belongs to the outer membrane factor (OMF) (TC 1.B.17) family.</text>
</comment>
<dbReference type="GO" id="GO:0015562">
    <property type="term" value="F:efflux transmembrane transporter activity"/>
    <property type="evidence" value="ECO:0007669"/>
    <property type="project" value="InterPro"/>
</dbReference>
<evidence type="ECO:0000256" key="3">
    <source>
        <dbReference type="ARBA" id="ARBA00022448"/>
    </source>
</evidence>
<comment type="caution">
    <text evidence="10">The sequence shown here is derived from an EMBL/GenBank/DDBJ whole genome shotgun (WGS) entry which is preliminary data.</text>
</comment>
<keyword evidence="6" id="KW-0472">Membrane</keyword>
<evidence type="ECO:0000256" key="7">
    <source>
        <dbReference type="ARBA" id="ARBA00023237"/>
    </source>
</evidence>
<dbReference type="GO" id="GO:1990281">
    <property type="term" value="C:efflux pump complex"/>
    <property type="evidence" value="ECO:0007669"/>
    <property type="project" value="TreeGrafter"/>
</dbReference>
<dbReference type="Proteomes" id="UP000075615">
    <property type="component" value="Unassembled WGS sequence"/>
</dbReference>
<keyword evidence="8" id="KW-0175">Coiled coil</keyword>
<dbReference type="Gene3D" id="1.20.1600.10">
    <property type="entry name" value="Outer membrane efflux proteins (OEP)"/>
    <property type="match status" value="1"/>
</dbReference>
<keyword evidence="4" id="KW-1134">Transmembrane beta strand</keyword>
<dbReference type="EMBL" id="LRDB01000050">
    <property type="protein sequence ID" value="KYG73188.1"/>
    <property type="molecule type" value="Genomic_DNA"/>
</dbReference>
<dbReference type="InterPro" id="IPR003423">
    <property type="entry name" value="OMP_efflux"/>
</dbReference>
<dbReference type="OrthoDB" id="367883at2"/>
<keyword evidence="11" id="KW-1185">Reference proteome</keyword>
<feature type="chain" id="PRO_5007574218" description="Transporter" evidence="9">
    <location>
        <begin position="24"/>
        <end position="451"/>
    </location>
</feature>
<evidence type="ECO:0000256" key="9">
    <source>
        <dbReference type="SAM" id="SignalP"/>
    </source>
</evidence>
<keyword evidence="7" id="KW-0998">Cell outer membrane</keyword>
<dbReference type="GO" id="GO:0015288">
    <property type="term" value="F:porin activity"/>
    <property type="evidence" value="ECO:0007669"/>
    <property type="project" value="TreeGrafter"/>
</dbReference>
<keyword evidence="5" id="KW-0812">Transmembrane</keyword>
<sequence>MKSRINKYTLMLALLLPAIAVKAQTEYSLNKALEYALINNENVKNAQLSTLDAEAQVFETRADGLPQITAGFNYTNNLFIAKSPIPNSFITGDPNAEGVTLVGFGAQHVGNLNVGLEQMLWDGSFFIGLQAAKVLREKVIVDKAKAEVDVIEQVTKAYYLVLVNQTRVDLINANLLTLNTTLDETRTLYENGFAERIDVSRLQVQTNNLLAERSGVEQSVKASKDLLKLSMGMPVTEEITLTGELEALDFKYDLSELDGFALSNRLEVQQLNFLKELAGLQIKNTTSQYIPKVTFNAGWGRNTGSNDFSDLTNGKKWFSNSQIGLNVSIPIFDGLRKKYTIQRNKIELETLNNQYSLLTNSLSQEFENAKRNLEVSLEQLEVQESNMELAQEVSSITKEKYKEGVGSNLEVTNAEKDYKEAETNYLNALYNAIISKVDLDKALGKLRNNDN</sequence>
<evidence type="ECO:0008006" key="12">
    <source>
        <dbReference type="Google" id="ProtNLM"/>
    </source>
</evidence>
<dbReference type="PANTHER" id="PTHR30026:SF20">
    <property type="entry name" value="OUTER MEMBRANE PROTEIN TOLC"/>
    <property type="match status" value="1"/>
</dbReference>
<dbReference type="AlphaFoldDB" id="A0A150X391"/>
<evidence type="ECO:0000313" key="11">
    <source>
        <dbReference type="Proteomes" id="UP000075615"/>
    </source>
</evidence>
<dbReference type="RefSeq" id="WP_068418385.1">
    <property type="nucleotide sequence ID" value="NZ_LRDB01000050.1"/>
</dbReference>
<evidence type="ECO:0000313" key="10">
    <source>
        <dbReference type="EMBL" id="KYG73188.1"/>
    </source>
</evidence>
<organism evidence="10 11">
    <name type="scientific">Roseivirga echinicomitans</name>
    <dbReference type="NCBI Taxonomy" id="296218"/>
    <lineage>
        <taxon>Bacteria</taxon>
        <taxon>Pseudomonadati</taxon>
        <taxon>Bacteroidota</taxon>
        <taxon>Cytophagia</taxon>
        <taxon>Cytophagales</taxon>
        <taxon>Roseivirgaceae</taxon>
        <taxon>Roseivirga</taxon>
    </lineage>
</organism>